<dbReference type="EMBL" id="JAGPNK010000009">
    <property type="protein sequence ID" value="KAH7313498.1"/>
    <property type="molecule type" value="Genomic_DNA"/>
</dbReference>
<organism evidence="1 2">
    <name type="scientific">Stachybotrys elegans</name>
    <dbReference type="NCBI Taxonomy" id="80388"/>
    <lineage>
        <taxon>Eukaryota</taxon>
        <taxon>Fungi</taxon>
        <taxon>Dikarya</taxon>
        <taxon>Ascomycota</taxon>
        <taxon>Pezizomycotina</taxon>
        <taxon>Sordariomycetes</taxon>
        <taxon>Hypocreomycetidae</taxon>
        <taxon>Hypocreales</taxon>
        <taxon>Stachybotryaceae</taxon>
        <taxon>Stachybotrys</taxon>
    </lineage>
</organism>
<proteinExistence type="predicted"/>
<dbReference type="AlphaFoldDB" id="A0A8K0SPD0"/>
<dbReference type="Proteomes" id="UP000813444">
    <property type="component" value="Unassembled WGS sequence"/>
</dbReference>
<accession>A0A8K0SPD0</accession>
<comment type="caution">
    <text evidence="1">The sequence shown here is derived from an EMBL/GenBank/DDBJ whole genome shotgun (WGS) entry which is preliminary data.</text>
</comment>
<keyword evidence="2" id="KW-1185">Reference proteome</keyword>
<evidence type="ECO:0000313" key="1">
    <source>
        <dbReference type="EMBL" id="KAH7313498.1"/>
    </source>
</evidence>
<name>A0A8K0SPD0_9HYPO</name>
<gene>
    <name evidence="1" type="ORF">B0I35DRAFT_274154</name>
</gene>
<reference evidence="1" key="1">
    <citation type="journal article" date="2021" name="Nat. Commun.">
        <title>Genetic determinants of endophytism in the Arabidopsis root mycobiome.</title>
        <authorList>
            <person name="Mesny F."/>
            <person name="Miyauchi S."/>
            <person name="Thiergart T."/>
            <person name="Pickel B."/>
            <person name="Atanasova L."/>
            <person name="Karlsson M."/>
            <person name="Huettel B."/>
            <person name="Barry K.W."/>
            <person name="Haridas S."/>
            <person name="Chen C."/>
            <person name="Bauer D."/>
            <person name="Andreopoulos W."/>
            <person name="Pangilinan J."/>
            <person name="LaButti K."/>
            <person name="Riley R."/>
            <person name="Lipzen A."/>
            <person name="Clum A."/>
            <person name="Drula E."/>
            <person name="Henrissat B."/>
            <person name="Kohler A."/>
            <person name="Grigoriev I.V."/>
            <person name="Martin F.M."/>
            <person name="Hacquard S."/>
        </authorList>
    </citation>
    <scope>NUCLEOTIDE SEQUENCE</scope>
    <source>
        <strain evidence="1">MPI-CAGE-CH-0235</strain>
    </source>
</reference>
<evidence type="ECO:0000313" key="2">
    <source>
        <dbReference type="Proteomes" id="UP000813444"/>
    </source>
</evidence>
<protein>
    <submittedName>
        <fullName evidence="1">Uncharacterized protein</fullName>
    </submittedName>
</protein>
<sequence length="126" mass="13701">MSWWFLVVPGGPSLVLGVVVCFPLNKHDVLGIHEWATILLPPSRAKRRDLTRSTALYSTQVRIPRLGKPPSSFSSPSSRCGYGVQRRTITENQMKESPGCHANHCTESMVQSLVAGSALLSRQGGG</sequence>